<dbReference type="InterPro" id="IPR018257">
    <property type="entry name" value="Ribosomal_bL19_CS"/>
</dbReference>
<accession>A0A1H1G5P5</accession>
<dbReference type="GO" id="GO:0006412">
    <property type="term" value="P:translation"/>
    <property type="evidence" value="ECO:0007669"/>
    <property type="project" value="UniProtKB-UniRule"/>
</dbReference>
<evidence type="ECO:0000256" key="6">
    <source>
        <dbReference type="HAMAP-Rule" id="MF_00402"/>
    </source>
</evidence>
<name>A0A1H1G5P5_9MICC</name>
<comment type="function">
    <text evidence="1 6 7">This protein is located at the 30S-50S ribosomal subunit interface and may play a role in the structure and function of the aminoacyl-tRNA binding site.</text>
</comment>
<dbReference type="EMBL" id="FNKH01000002">
    <property type="protein sequence ID" value="SDR08557.1"/>
    <property type="molecule type" value="Genomic_DNA"/>
</dbReference>
<proteinExistence type="inferred from homology"/>
<dbReference type="STRING" id="37928.SAMN04489742_3865"/>
<evidence type="ECO:0000313" key="8">
    <source>
        <dbReference type="EMBL" id="SDR08557.1"/>
    </source>
</evidence>
<dbReference type="GO" id="GO:0022625">
    <property type="term" value="C:cytosolic large ribosomal subunit"/>
    <property type="evidence" value="ECO:0007669"/>
    <property type="project" value="TreeGrafter"/>
</dbReference>
<dbReference type="PIRSF" id="PIRSF002191">
    <property type="entry name" value="Ribosomal_L19"/>
    <property type="match status" value="1"/>
</dbReference>
<evidence type="ECO:0000256" key="2">
    <source>
        <dbReference type="ARBA" id="ARBA00005781"/>
    </source>
</evidence>
<dbReference type="InterPro" id="IPR038657">
    <property type="entry name" value="Ribosomal_bL19_sf"/>
</dbReference>
<dbReference type="NCBIfam" id="TIGR01024">
    <property type="entry name" value="rplS_bact"/>
    <property type="match status" value="1"/>
</dbReference>
<dbReference type="InterPro" id="IPR001857">
    <property type="entry name" value="Ribosomal_bL19"/>
</dbReference>
<keyword evidence="3 6" id="KW-0689">Ribosomal protein</keyword>
<sequence>MHILDSVDAASLRSDVPEFRAGDTVKVHVNIIEGKNARIQVFQGFVMGRQGDGVRETFTVRKVSFGVGVERTFPVHSPIIDKIEVLTKGDVRRAKLYYMRDRHGKAAKIKEKRDFGTAK</sequence>
<dbReference type="PROSITE" id="PS01015">
    <property type="entry name" value="RIBOSOMAL_L19"/>
    <property type="match status" value="1"/>
</dbReference>
<gene>
    <name evidence="6" type="primary">rplS</name>
    <name evidence="8" type="ORF">SAMN04489742_3865</name>
</gene>
<comment type="similarity">
    <text evidence="2 6 7">Belongs to the bacterial ribosomal protein bL19 family.</text>
</comment>
<dbReference type="PRINTS" id="PR00061">
    <property type="entry name" value="RIBOSOMALL19"/>
</dbReference>
<dbReference type="Gene3D" id="2.30.30.790">
    <property type="match status" value="1"/>
</dbReference>
<evidence type="ECO:0000313" key="9">
    <source>
        <dbReference type="Proteomes" id="UP000181917"/>
    </source>
</evidence>
<dbReference type="AlphaFoldDB" id="A0A1H1G5P5"/>
<keyword evidence="4 6" id="KW-0687">Ribonucleoprotein</keyword>
<evidence type="ECO:0000256" key="5">
    <source>
        <dbReference type="ARBA" id="ARBA00035171"/>
    </source>
</evidence>
<reference evidence="8 9" key="1">
    <citation type="submission" date="2016-10" db="EMBL/GenBank/DDBJ databases">
        <authorList>
            <person name="de Groot N.N."/>
        </authorList>
    </citation>
    <scope>NUCLEOTIDE SEQUENCE [LARGE SCALE GENOMIC DNA]</scope>
    <source>
        <strain evidence="8 9">DSM 20117</strain>
    </source>
</reference>
<dbReference type="HAMAP" id="MF_00402">
    <property type="entry name" value="Ribosomal_bL19"/>
    <property type="match status" value="1"/>
</dbReference>
<dbReference type="SUPFAM" id="SSF50104">
    <property type="entry name" value="Translation proteins SH3-like domain"/>
    <property type="match status" value="1"/>
</dbReference>
<dbReference type="RefSeq" id="WP_074702050.1">
    <property type="nucleotide sequence ID" value="NZ_CP018863.1"/>
</dbReference>
<dbReference type="InterPro" id="IPR008991">
    <property type="entry name" value="Translation_prot_SH3-like_sf"/>
</dbReference>
<dbReference type="GO" id="GO:0003735">
    <property type="term" value="F:structural constituent of ribosome"/>
    <property type="evidence" value="ECO:0007669"/>
    <property type="project" value="InterPro"/>
</dbReference>
<dbReference type="FunFam" id="2.30.30.790:FF:000001">
    <property type="entry name" value="50S ribosomal protein L19"/>
    <property type="match status" value="1"/>
</dbReference>
<dbReference type="PANTHER" id="PTHR15680">
    <property type="entry name" value="RIBOSOMAL PROTEIN L19"/>
    <property type="match status" value="1"/>
</dbReference>
<keyword evidence="9" id="KW-1185">Reference proteome</keyword>
<dbReference type="Proteomes" id="UP000181917">
    <property type="component" value="Unassembled WGS sequence"/>
</dbReference>
<evidence type="ECO:0000256" key="1">
    <source>
        <dbReference type="ARBA" id="ARBA00002349"/>
    </source>
</evidence>
<protein>
    <recommendedName>
        <fullName evidence="5 6">Large ribosomal subunit protein bL19</fullName>
    </recommendedName>
</protein>
<organism evidence="8 9">
    <name type="scientific">Crystallibacter crystallopoietes</name>
    <dbReference type="NCBI Taxonomy" id="37928"/>
    <lineage>
        <taxon>Bacteria</taxon>
        <taxon>Bacillati</taxon>
        <taxon>Actinomycetota</taxon>
        <taxon>Actinomycetes</taxon>
        <taxon>Micrococcales</taxon>
        <taxon>Micrococcaceae</taxon>
        <taxon>Crystallibacter</taxon>
    </lineage>
</organism>
<dbReference type="PANTHER" id="PTHR15680:SF9">
    <property type="entry name" value="LARGE RIBOSOMAL SUBUNIT PROTEIN BL19M"/>
    <property type="match status" value="1"/>
</dbReference>
<evidence type="ECO:0000256" key="7">
    <source>
        <dbReference type="RuleBase" id="RU000559"/>
    </source>
</evidence>
<evidence type="ECO:0000256" key="3">
    <source>
        <dbReference type="ARBA" id="ARBA00022980"/>
    </source>
</evidence>
<evidence type="ECO:0000256" key="4">
    <source>
        <dbReference type="ARBA" id="ARBA00023274"/>
    </source>
</evidence>
<dbReference type="KEGG" id="acry:AC20117_20050"/>
<dbReference type="OrthoDB" id="9803541at2"/>
<dbReference type="Pfam" id="PF01245">
    <property type="entry name" value="Ribosomal_L19"/>
    <property type="match status" value="1"/>
</dbReference>